<dbReference type="EMBL" id="JASUXU010000229">
    <property type="protein sequence ID" value="KAK0302015.1"/>
    <property type="molecule type" value="Genomic_DNA"/>
</dbReference>
<dbReference type="AlphaFoldDB" id="A0AAN6F4N7"/>
<dbReference type="SUPFAM" id="SSF47616">
    <property type="entry name" value="GST C-terminal domain-like"/>
    <property type="match status" value="1"/>
</dbReference>
<feature type="domain" description="GST N-terminal" evidence="1">
    <location>
        <begin position="20"/>
        <end position="93"/>
    </location>
</feature>
<dbReference type="Pfam" id="PF13409">
    <property type="entry name" value="GST_N_2"/>
    <property type="match status" value="1"/>
</dbReference>
<reference evidence="3" key="1">
    <citation type="submission" date="2021-12" db="EMBL/GenBank/DDBJ databases">
        <title>Black yeast isolated from Biological Soil Crust.</title>
        <authorList>
            <person name="Kurbessoian T."/>
        </authorList>
    </citation>
    <scope>NUCLEOTIDE SEQUENCE</scope>
    <source>
        <strain evidence="3">CCFEE 5208</strain>
    </source>
</reference>
<dbReference type="Proteomes" id="UP001168146">
    <property type="component" value="Unassembled WGS sequence"/>
</dbReference>
<evidence type="ECO:0000259" key="2">
    <source>
        <dbReference type="Pfam" id="PF22041"/>
    </source>
</evidence>
<dbReference type="Gene3D" id="1.20.1050.10">
    <property type="match status" value="1"/>
</dbReference>
<gene>
    <name evidence="3" type="ORF">LTR82_018029</name>
</gene>
<organism evidence="3 4">
    <name type="scientific">Friedmanniomyces endolithicus</name>
    <dbReference type="NCBI Taxonomy" id="329885"/>
    <lineage>
        <taxon>Eukaryota</taxon>
        <taxon>Fungi</taxon>
        <taxon>Dikarya</taxon>
        <taxon>Ascomycota</taxon>
        <taxon>Pezizomycotina</taxon>
        <taxon>Dothideomycetes</taxon>
        <taxon>Dothideomycetidae</taxon>
        <taxon>Mycosphaerellales</taxon>
        <taxon>Teratosphaeriaceae</taxon>
        <taxon>Friedmanniomyces</taxon>
    </lineage>
</organism>
<dbReference type="InterPro" id="IPR054416">
    <property type="entry name" value="GST_UstS-like_C"/>
</dbReference>
<dbReference type="Gene3D" id="3.40.30.10">
    <property type="entry name" value="Glutaredoxin"/>
    <property type="match status" value="1"/>
</dbReference>
<accession>A0AAN6F4N7</accession>
<name>A0AAN6F4N7_9PEZI</name>
<evidence type="ECO:0008006" key="5">
    <source>
        <dbReference type="Google" id="ProtNLM"/>
    </source>
</evidence>
<evidence type="ECO:0000259" key="1">
    <source>
        <dbReference type="Pfam" id="PF13409"/>
    </source>
</evidence>
<dbReference type="InterPro" id="IPR036282">
    <property type="entry name" value="Glutathione-S-Trfase_C_sf"/>
</dbReference>
<sequence>MSQNIVLYDLARRGAKNTCWSWNVWKIRQVLNYKHISYTTTWLTHPEIEPTLSAFGIPPNDMDKGSPYTVPAIRLPTGEYIMESLAIAQKLESLYPNPSLHLPTTPIEETRAAIGAFAGPLFPVFMPHIGRSVIREDSVVWFRENRQKNYGMTLEEFEASKGGELAWKAAEAKAGLLKKLLADHKLDEGPSILGSTPTYADFMLVGLLEGLRRIGQDVFERVVGWDGKLGQLYDVCRPYLAKDD</sequence>
<comment type="caution">
    <text evidence="3">The sequence shown here is derived from an EMBL/GenBank/DDBJ whole genome shotgun (WGS) entry which is preliminary data.</text>
</comment>
<dbReference type="SUPFAM" id="SSF52833">
    <property type="entry name" value="Thioredoxin-like"/>
    <property type="match status" value="1"/>
</dbReference>
<dbReference type="InterPro" id="IPR036249">
    <property type="entry name" value="Thioredoxin-like_sf"/>
</dbReference>
<dbReference type="Pfam" id="PF22041">
    <property type="entry name" value="GST_C_7"/>
    <property type="match status" value="1"/>
</dbReference>
<evidence type="ECO:0000313" key="3">
    <source>
        <dbReference type="EMBL" id="KAK0302015.1"/>
    </source>
</evidence>
<feature type="domain" description="Glutathione S-transferase UstS-like C-terminal" evidence="2">
    <location>
        <begin position="116"/>
        <end position="239"/>
    </location>
</feature>
<protein>
    <recommendedName>
        <fullName evidence="5">GST N-terminal domain-containing protein</fullName>
    </recommendedName>
</protein>
<evidence type="ECO:0000313" key="4">
    <source>
        <dbReference type="Proteomes" id="UP001168146"/>
    </source>
</evidence>
<dbReference type="InterPro" id="IPR004045">
    <property type="entry name" value="Glutathione_S-Trfase_N"/>
</dbReference>
<proteinExistence type="predicted"/>